<dbReference type="AlphaFoldDB" id="A0A379MT40"/>
<evidence type="ECO:0008006" key="3">
    <source>
        <dbReference type="Google" id="ProtNLM"/>
    </source>
</evidence>
<dbReference type="CDD" id="cd13120">
    <property type="entry name" value="BF2867_like_N"/>
    <property type="match status" value="1"/>
</dbReference>
<name>A0A379MT40_9BACT</name>
<gene>
    <name evidence="1" type="ORF">NCTC11190_01267</name>
</gene>
<dbReference type="EMBL" id="UGVL01000001">
    <property type="protein sequence ID" value="SUE34050.1"/>
    <property type="molecule type" value="Genomic_DNA"/>
</dbReference>
<reference evidence="1 2" key="1">
    <citation type="submission" date="2018-06" db="EMBL/GenBank/DDBJ databases">
        <authorList>
            <consortium name="Pathogen Informatics"/>
            <person name="Doyle S."/>
        </authorList>
    </citation>
    <scope>NUCLEOTIDE SEQUENCE [LARGE SCALE GENOMIC DNA]</scope>
    <source>
        <strain evidence="1 2">NCTC11190</strain>
    </source>
</reference>
<dbReference type="Proteomes" id="UP000255233">
    <property type="component" value="Unassembled WGS sequence"/>
</dbReference>
<dbReference type="InterPro" id="IPR042278">
    <property type="entry name" value="Mfa-like_1_N"/>
</dbReference>
<evidence type="ECO:0000313" key="2">
    <source>
        <dbReference type="Proteomes" id="UP000255233"/>
    </source>
</evidence>
<organism evidence="1 2">
    <name type="scientific">Rikenella microfusus</name>
    <dbReference type="NCBI Taxonomy" id="28139"/>
    <lineage>
        <taxon>Bacteria</taxon>
        <taxon>Pseudomonadati</taxon>
        <taxon>Bacteroidota</taxon>
        <taxon>Bacteroidia</taxon>
        <taxon>Bacteroidales</taxon>
        <taxon>Rikenellaceae</taxon>
        <taxon>Rikenella</taxon>
    </lineage>
</organism>
<keyword evidence="2" id="KW-1185">Reference proteome</keyword>
<dbReference type="CDD" id="cd13121">
    <property type="entry name" value="BF2867_like_C"/>
    <property type="match status" value="1"/>
</dbReference>
<sequence length="310" mass="33226">MVWILSAALLWGCSKRAMGRMESGAKLPVQFSCEGFSKTGGAATRVTGENFEPGDVVGMFSYPSDGPMFGSGDFTKGNVPYVYMQDGELLVREGEVPLYFPDDPSVPLTFKGYYPYSEQMTADGLLTLDLADQRTGEKNAVLYSDNAQRIVRTANYVGLEFGYAMAQVIIRIQYDPDEMPGGDVAAVSAVTLEGEGIYSACDFHMADGSVTAAAGVPARGTIGMRPGSAETTATVAPATARDLTVSVTTPAHTYVARPRDITYERGRQYTYNVTLKGGGEAQIGEASIVDWEPGNDGLPPIIGVPEYEQR</sequence>
<protein>
    <recommendedName>
        <fullName evidence="3">Fimbrillin family protein</fullName>
    </recommendedName>
</protein>
<evidence type="ECO:0000313" key="1">
    <source>
        <dbReference type="EMBL" id="SUE34050.1"/>
    </source>
</evidence>
<dbReference type="Gene3D" id="2.60.40.2620">
    <property type="entry name" value="Fimbrillin-like"/>
    <property type="match status" value="1"/>
</dbReference>
<dbReference type="InterPro" id="IPR025049">
    <property type="entry name" value="Mfa-like_1"/>
</dbReference>
<dbReference type="STRING" id="880526.GCA_000427365_00178"/>
<accession>A0A379MT40</accession>
<dbReference type="Gene3D" id="2.60.40.2630">
    <property type="match status" value="1"/>
</dbReference>
<dbReference type="Pfam" id="PF13149">
    <property type="entry name" value="Mfa_like_1"/>
    <property type="match status" value="1"/>
</dbReference>
<proteinExistence type="predicted"/>